<feature type="binding site" evidence="5">
    <location>
        <position position="93"/>
    </location>
    <ligand>
        <name>substrate</name>
    </ligand>
</feature>
<keyword evidence="5" id="KW-0520">NAD</keyword>
<evidence type="ECO:0000256" key="6">
    <source>
        <dbReference type="PIRSR" id="PIRSR000185-3"/>
    </source>
</evidence>
<evidence type="ECO:0000256" key="4">
    <source>
        <dbReference type="PIRSR" id="PIRSR000185-1"/>
    </source>
</evidence>
<evidence type="ECO:0000259" key="8">
    <source>
        <dbReference type="SMART" id="SM00839"/>
    </source>
</evidence>
<keyword evidence="2 3" id="KW-0560">Oxidoreductase</keyword>
<dbReference type="Gene3D" id="3.40.50.720">
    <property type="entry name" value="NAD(P)-binding Rossmann-like Domain"/>
    <property type="match status" value="1"/>
</dbReference>
<evidence type="ECO:0000256" key="1">
    <source>
        <dbReference type="ARBA" id="ARBA00006382"/>
    </source>
</evidence>
<evidence type="ECO:0000256" key="5">
    <source>
        <dbReference type="PIRSR" id="PIRSR000185-2"/>
    </source>
</evidence>
<evidence type="ECO:0000313" key="9">
    <source>
        <dbReference type="EMBL" id="MBD8064815.1"/>
    </source>
</evidence>
<protein>
    <recommendedName>
        <fullName evidence="3">Glutamate dehydrogenase</fullName>
    </recommendedName>
</protein>
<dbReference type="SUPFAM" id="SSF53223">
    <property type="entry name" value="Aminoacid dehydrogenase-like, N-terminal domain"/>
    <property type="match status" value="1"/>
</dbReference>
<accession>A0A927IPQ6</accession>
<dbReference type="GO" id="GO:0006538">
    <property type="term" value="P:L-glutamate catabolic process"/>
    <property type="evidence" value="ECO:0007669"/>
    <property type="project" value="TreeGrafter"/>
</dbReference>
<dbReference type="InterPro" id="IPR014362">
    <property type="entry name" value="Glu_DH"/>
</dbReference>
<proteinExistence type="inferred from homology"/>
<feature type="active site" description="Proton donor" evidence="4">
    <location>
        <position position="105"/>
    </location>
</feature>
<dbReference type="InterPro" id="IPR036291">
    <property type="entry name" value="NAD(P)-bd_dom_sf"/>
</dbReference>
<dbReference type="Gene3D" id="3.40.50.10860">
    <property type="entry name" value="Leucine Dehydrogenase, chain A, domain 1"/>
    <property type="match status" value="1"/>
</dbReference>
<evidence type="ECO:0000256" key="2">
    <source>
        <dbReference type="ARBA" id="ARBA00023002"/>
    </source>
</evidence>
<feature type="site" description="Important for catalysis" evidence="6">
    <location>
        <position position="145"/>
    </location>
</feature>
<dbReference type="PANTHER" id="PTHR11606">
    <property type="entry name" value="GLUTAMATE DEHYDROGENASE"/>
    <property type="match status" value="1"/>
</dbReference>
<dbReference type="SUPFAM" id="SSF51735">
    <property type="entry name" value="NAD(P)-binding Rossmann-fold domains"/>
    <property type="match status" value="1"/>
</dbReference>
<dbReference type="PRINTS" id="PR00082">
    <property type="entry name" value="GLFDHDRGNASE"/>
</dbReference>
<dbReference type="InterPro" id="IPR046346">
    <property type="entry name" value="Aminoacid_DH-like_N_sf"/>
</dbReference>
<dbReference type="AlphaFoldDB" id="A0A927IPQ6"/>
<feature type="binding site" evidence="5">
    <location>
        <position position="219"/>
    </location>
    <ligand>
        <name>NAD(+)</name>
        <dbReference type="ChEBI" id="CHEBI:57540"/>
    </ligand>
</feature>
<comment type="caution">
    <text evidence="9">The sequence shown here is derived from an EMBL/GenBank/DDBJ whole genome shotgun (WGS) entry which is preliminary data.</text>
</comment>
<feature type="domain" description="Glutamate/phenylalanine/leucine/valine/L-tryptophan dehydrogenase C-terminal" evidence="8">
    <location>
        <begin position="182"/>
        <end position="414"/>
    </location>
</feature>
<dbReference type="SMART" id="SM00839">
    <property type="entry name" value="ELFV_dehydrog"/>
    <property type="match status" value="1"/>
</dbReference>
<dbReference type="GO" id="GO:0004352">
    <property type="term" value="F:glutamate dehydrogenase (NAD+) activity"/>
    <property type="evidence" value="ECO:0007669"/>
    <property type="project" value="TreeGrafter"/>
</dbReference>
<feature type="binding site" evidence="5">
    <location>
        <position position="69"/>
    </location>
    <ligand>
        <name>substrate</name>
    </ligand>
</feature>
<dbReference type="GO" id="GO:0000166">
    <property type="term" value="F:nucleotide binding"/>
    <property type="evidence" value="ECO:0007669"/>
    <property type="project" value="UniProtKB-KW"/>
</dbReference>
<keyword evidence="10" id="KW-1185">Reference proteome</keyword>
<dbReference type="CDD" id="cd01076">
    <property type="entry name" value="NAD_bind_1_Glu_DH"/>
    <property type="match status" value="1"/>
</dbReference>
<feature type="binding site" evidence="5">
    <location>
        <position position="189"/>
    </location>
    <ligand>
        <name>NAD(+)</name>
        <dbReference type="ChEBI" id="CHEBI:57540"/>
    </ligand>
</feature>
<reference evidence="9" key="1">
    <citation type="submission" date="2020-09" db="EMBL/GenBank/DDBJ databases">
        <title>Genome seq and assembly of Devosia sp.</title>
        <authorList>
            <person name="Chhetri G."/>
        </authorList>
    </citation>
    <scope>NUCLEOTIDE SEQUENCE</scope>
    <source>
        <strain evidence="9">PTR5</strain>
    </source>
</reference>
<comment type="similarity">
    <text evidence="1 3 7">Belongs to the Glu/Leu/Phe/Val dehydrogenases family.</text>
</comment>
<name>A0A927IPQ6_9HYPH</name>
<gene>
    <name evidence="9" type="ORF">IC608_04910</name>
</gene>
<dbReference type="InterPro" id="IPR006096">
    <property type="entry name" value="Glu/Leu/Phe/Val/Trp_DH_C"/>
</dbReference>
<dbReference type="EMBL" id="JACYFU010000001">
    <property type="protein sequence ID" value="MBD8064815.1"/>
    <property type="molecule type" value="Genomic_DNA"/>
</dbReference>
<evidence type="ECO:0000256" key="3">
    <source>
        <dbReference type="PIRNR" id="PIRNR000185"/>
    </source>
</evidence>
<dbReference type="InterPro" id="IPR033922">
    <property type="entry name" value="NAD_bind_Glu_DH"/>
</dbReference>
<evidence type="ECO:0000256" key="7">
    <source>
        <dbReference type="RuleBase" id="RU004417"/>
    </source>
</evidence>
<dbReference type="PANTHER" id="PTHR11606:SF13">
    <property type="entry name" value="GLUTAMATE DEHYDROGENASE 1, MITOCHONDRIAL"/>
    <property type="match status" value="1"/>
</dbReference>
<evidence type="ECO:0000313" key="10">
    <source>
        <dbReference type="Proteomes" id="UP000654108"/>
    </source>
</evidence>
<dbReference type="Pfam" id="PF00208">
    <property type="entry name" value="ELFV_dehydrog"/>
    <property type="match status" value="1"/>
</dbReference>
<dbReference type="InterPro" id="IPR006095">
    <property type="entry name" value="Glu/Leu/Phe/Val/Trp_DH"/>
</dbReference>
<organism evidence="9 10">
    <name type="scientific">Devosia oryzisoli</name>
    <dbReference type="NCBI Taxonomy" id="2774138"/>
    <lineage>
        <taxon>Bacteria</taxon>
        <taxon>Pseudomonadati</taxon>
        <taxon>Pseudomonadota</taxon>
        <taxon>Alphaproteobacteria</taxon>
        <taxon>Hyphomicrobiales</taxon>
        <taxon>Devosiaceae</taxon>
        <taxon>Devosia</taxon>
    </lineage>
</organism>
<feature type="binding site" evidence="5">
    <location>
        <position position="350"/>
    </location>
    <ligand>
        <name>substrate</name>
    </ligand>
</feature>
<keyword evidence="5" id="KW-0547">Nucleotide-binding</keyword>
<sequence length="421" mass="45593">MADDTLLDRALTRLEEAASHLQIDQDVIEKLKYPRETTKTRLLIRMDDGSRKSFLAWRCRYDDTRGPTKGGIRFHPDSTIEEVETLAFWMTCKCAVMNLPYGGGKGAVRVDPHGLSKTELERLSRAYVQAFANTIGPDRDIPAPDVYTNAMIMGWMADEYNQITGQVSPAVITGKPIALGGSLGRNDATARGGFYLVRHLAAELGLDNDHTVAIQGFGNAGQFYARLTAEDGNTVVAVSDSAGAIYRAGGLDVEKLIAGKNAGRHVADMAAEQGADIIAAEDLIGIEADLLVPAALEDMITKENAGSIKAKVVLELANGPITPDADKILNDAGVIVLPDILANAGGVTVSYFEWVQNRQGYYWDLEEIHAKLLKIVEREGKAIWDIAKERNVSVRSAAYIHALGRLSTAIEAHGTQPFFAG</sequence>
<dbReference type="Proteomes" id="UP000654108">
    <property type="component" value="Unassembled WGS sequence"/>
</dbReference>
<dbReference type="Pfam" id="PF02812">
    <property type="entry name" value="ELFV_dehydrog_N"/>
    <property type="match status" value="1"/>
</dbReference>
<dbReference type="PIRSF" id="PIRSF000185">
    <property type="entry name" value="Glu_DH"/>
    <property type="match status" value="1"/>
</dbReference>
<dbReference type="InterPro" id="IPR006097">
    <property type="entry name" value="Glu/Leu/Phe/Val/Trp_DH_dimer"/>
</dbReference>